<gene>
    <name evidence="2" type="ORF">FGF67_12520</name>
</gene>
<reference evidence="2 3" key="1">
    <citation type="submission" date="2019-05" db="EMBL/GenBank/DDBJ databases">
        <title>Tamlana fucoidanivorans sp. nov., isolated from the surface of algae collected from Fujian province in China.</title>
        <authorList>
            <person name="Li J."/>
        </authorList>
    </citation>
    <scope>NUCLEOTIDE SEQUENCE [LARGE SCALE GENOMIC DNA]</scope>
    <source>
        <strain evidence="2 3">CW2-9</strain>
    </source>
</reference>
<keyword evidence="1" id="KW-0732">Signal</keyword>
<evidence type="ECO:0000256" key="1">
    <source>
        <dbReference type="SAM" id="SignalP"/>
    </source>
</evidence>
<evidence type="ECO:0000313" key="2">
    <source>
        <dbReference type="EMBL" id="TNJ43171.1"/>
    </source>
</evidence>
<evidence type="ECO:0000313" key="3">
    <source>
        <dbReference type="Proteomes" id="UP000308713"/>
    </source>
</evidence>
<organism evidence="2 3">
    <name type="scientific">Allotamlana fucoidanivorans</name>
    <dbReference type="NCBI Taxonomy" id="2583814"/>
    <lineage>
        <taxon>Bacteria</taxon>
        <taxon>Pseudomonadati</taxon>
        <taxon>Bacteroidota</taxon>
        <taxon>Flavobacteriia</taxon>
        <taxon>Flavobacteriales</taxon>
        <taxon>Flavobacteriaceae</taxon>
        <taxon>Allotamlana</taxon>
    </lineage>
</organism>
<feature type="chain" id="PRO_5023049082" description="TonB-dependent receptor" evidence="1">
    <location>
        <begin position="23"/>
        <end position="92"/>
    </location>
</feature>
<comment type="caution">
    <text evidence="2">The sequence shown here is derived from an EMBL/GenBank/DDBJ whole genome shotgun (WGS) entry which is preliminary data.</text>
</comment>
<dbReference type="RefSeq" id="WP_139698088.1">
    <property type="nucleotide sequence ID" value="NZ_CP074074.1"/>
</dbReference>
<proteinExistence type="predicted"/>
<dbReference type="Proteomes" id="UP000308713">
    <property type="component" value="Unassembled WGS sequence"/>
</dbReference>
<dbReference type="OrthoDB" id="1454212at2"/>
<protein>
    <recommendedName>
        <fullName evidence="4">TonB-dependent receptor</fullName>
    </recommendedName>
</protein>
<evidence type="ECO:0008006" key="4">
    <source>
        <dbReference type="Google" id="ProtNLM"/>
    </source>
</evidence>
<name>A0A5C4SHS9_9FLAO</name>
<dbReference type="EMBL" id="VDCS01000011">
    <property type="protein sequence ID" value="TNJ43171.1"/>
    <property type="molecule type" value="Genomic_DNA"/>
</dbReference>
<keyword evidence="3" id="KW-1185">Reference proteome</keyword>
<dbReference type="AlphaFoldDB" id="A0A5C4SHS9"/>
<sequence>MKTNFYLLLIFLLAFSFGNAQSDDSKVSVETVKVISNETPNQINESELLIDATELKANIAKINSDIRIYLNRQRKAGNISFVFPKINKAVKA</sequence>
<feature type="signal peptide" evidence="1">
    <location>
        <begin position="1"/>
        <end position="22"/>
    </location>
</feature>
<accession>A0A5C4SHS9</accession>